<name>A0A2T2N707_CORCC</name>
<keyword evidence="2" id="KW-1185">Reference proteome</keyword>
<evidence type="ECO:0000313" key="1">
    <source>
        <dbReference type="EMBL" id="PSN61160.1"/>
    </source>
</evidence>
<gene>
    <name evidence="1" type="ORF">BS50DRAFT_578567</name>
</gene>
<dbReference type="Proteomes" id="UP000240883">
    <property type="component" value="Unassembled WGS sequence"/>
</dbReference>
<evidence type="ECO:0000313" key="2">
    <source>
        <dbReference type="Proteomes" id="UP000240883"/>
    </source>
</evidence>
<accession>A0A2T2N707</accession>
<dbReference type="EMBL" id="KZ678145">
    <property type="protein sequence ID" value="PSN61160.1"/>
    <property type="molecule type" value="Genomic_DNA"/>
</dbReference>
<protein>
    <submittedName>
        <fullName evidence="1">Uncharacterized protein</fullName>
    </submittedName>
</protein>
<reference evidence="1 2" key="1">
    <citation type="journal article" date="2018" name="Front. Microbiol.">
        <title>Genome-Wide Analysis of Corynespora cassiicola Leaf Fall Disease Putative Effectors.</title>
        <authorList>
            <person name="Lopez D."/>
            <person name="Ribeiro S."/>
            <person name="Label P."/>
            <person name="Fumanal B."/>
            <person name="Venisse J.S."/>
            <person name="Kohler A."/>
            <person name="de Oliveira R.R."/>
            <person name="Labutti K."/>
            <person name="Lipzen A."/>
            <person name="Lail K."/>
            <person name="Bauer D."/>
            <person name="Ohm R.A."/>
            <person name="Barry K.W."/>
            <person name="Spatafora J."/>
            <person name="Grigoriev I.V."/>
            <person name="Martin F.M."/>
            <person name="Pujade-Renaud V."/>
        </authorList>
    </citation>
    <scope>NUCLEOTIDE SEQUENCE [LARGE SCALE GENOMIC DNA]</scope>
    <source>
        <strain evidence="1 2">Philippines</strain>
    </source>
</reference>
<dbReference type="AlphaFoldDB" id="A0A2T2N707"/>
<organism evidence="1 2">
    <name type="scientific">Corynespora cassiicola Philippines</name>
    <dbReference type="NCBI Taxonomy" id="1448308"/>
    <lineage>
        <taxon>Eukaryota</taxon>
        <taxon>Fungi</taxon>
        <taxon>Dikarya</taxon>
        <taxon>Ascomycota</taxon>
        <taxon>Pezizomycotina</taxon>
        <taxon>Dothideomycetes</taxon>
        <taxon>Pleosporomycetidae</taxon>
        <taxon>Pleosporales</taxon>
        <taxon>Corynesporascaceae</taxon>
        <taxon>Corynespora</taxon>
    </lineage>
</organism>
<proteinExistence type="predicted"/>
<sequence>MAAPYHAVPYRTVPYRAKPPYSSHCLLPGPALAPLPRATFARPTCCLGSAVYIAFYMYSLPRHTNGIGMPASVFLASDPYYSLLPPCPGSKPLPPMRSFRSFPASRRTLPLATAEWLRNSHDMLLPACTLVPQLFKLASPARESLGTGSHMVDFGPSPAHGGANYARSLALCPETLMSIFRVRVESR</sequence>